<feature type="transmembrane region" description="Helical" evidence="2">
    <location>
        <begin position="254"/>
        <end position="274"/>
    </location>
</feature>
<feature type="transmembrane region" description="Helical" evidence="2">
    <location>
        <begin position="89"/>
        <end position="110"/>
    </location>
</feature>
<feature type="transmembrane region" description="Helical" evidence="2">
    <location>
        <begin position="164"/>
        <end position="189"/>
    </location>
</feature>
<evidence type="ECO:0000256" key="2">
    <source>
        <dbReference type="SAM" id="Phobius"/>
    </source>
</evidence>
<gene>
    <name evidence="4" type="ORF">DFH05DRAFT_1522401</name>
</gene>
<accession>A0A9W8P6S3</accession>
<dbReference type="AlphaFoldDB" id="A0A9W8P6S3"/>
<dbReference type="EMBL" id="JANVFU010000003">
    <property type="protein sequence ID" value="KAJ3748011.1"/>
    <property type="molecule type" value="Genomic_DNA"/>
</dbReference>
<name>A0A9W8P6S3_9AGAR</name>
<keyword evidence="2" id="KW-0812">Transmembrane</keyword>
<dbReference type="Pfam" id="PF20152">
    <property type="entry name" value="DUF6534"/>
    <property type="match status" value="1"/>
</dbReference>
<feature type="domain" description="DUF6534" evidence="3">
    <location>
        <begin position="174"/>
        <end position="277"/>
    </location>
</feature>
<feature type="transmembrane region" description="Helical" evidence="2">
    <location>
        <begin position="122"/>
        <end position="144"/>
    </location>
</feature>
<evidence type="ECO:0000313" key="5">
    <source>
        <dbReference type="Proteomes" id="UP001142393"/>
    </source>
</evidence>
<feature type="compositionally biased region" description="Low complexity" evidence="1">
    <location>
        <begin position="289"/>
        <end position="304"/>
    </location>
</feature>
<keyword evidence="2" id="KW-0472">Membrane</keyword>
<feature type="region of interest" description="Disordered" evidence="1">
    <location>
        <begin position="282"/>
        <end position="304"/>
    </location>
</feature>
<dbReference type="InterPro" id="IPR045339">
    <property type="entry name" value="DUF6534"/>
</dbReference>
<organism evidence="4 5">
    <name type="scientific">Lentinula detonsa</name>
    <dbReference type="NCBI Taxonomy" id="2804962"/>
    <lineage>
        <taxon>Eukaryota</taxon>
        <taxon>Fungi</taxon>
        <taxon>Dikarya</taxon>
        <taxon>Basidiomycota</taxon>
        <taxon>Agaricomycotina</taxon>
        <taxon>Agaricomycetes</taxon>
        <taxon>Agaricomycetidae</taxon>
        <taxon>Agaricales</taxon>
        <taxon>Marasmiineae</taxon>
        <taxon>Omphalotaceae</taxon>
        <taxon>Lentinula</taxon>
    </lineage>
</organism>
<feature type="transmembrane region" description="Helical" evidence="2">
    <location>
        <begin position="226"/>
        <end position="248"/>
    </location>
</feature>
<dbReference type="Proteomes" id="UP001142393">
    <property type="component" value="Unassembled WGS sequence"/>
</dbReference>
<dbReference type="PANTHER" id="PTHR40465">
    <property type="entry name" value="CHROMOSOME 1, WHOLE GENOME SHOTGUN SEQUENCE"/>
    <property type="match status" value="1"/>
</dbReference>
<feature type="transmembrane region" description="Helical" evidence="2">
    <location>
        <begin position="50"/>
        <end position="77"/>
    </location>
</feature>
<dbReference type="PANTHER" id="PTHR40465:SF1">
    <property type="entry name" value="DUF6534 DOMAIN-CONTAINING PROTEIN"/>
    <property type="match status" value="1"/>
</dbReference>
<evidence type="ECO:0000259" key="3">
    <source>
        <dbReference type="Pfam" id="PF20152"/>
    </source>
</evidence>
<protein>
    <recommendedName>
        <fullName evidence="3">DUF6534 domain-containing protein</fullName>
    </recommendedName>
</protein>
<sequence>MPPLPDFNSPKLLGALEIGAFISIFMFGIVTMQGYIYYQNCKALGDSRRFTFFVALILLLELGHTIATAHTVWWATITIADMAIKPGNGYVIVACTLYSAIITFLVKIYYIKRIRILSSKLWLAIVGWLLSGIDLCASLMVSYVALRDVPHEPNNFEVQREWGWLITSSFSLGALVDVFITAALVYHLFVPLPAFPMKRYRKIASIYRAPCLYLSSGSSAKLLKELLIWTIETGLITSLASVACVFHTMEYNFIWFAVYLPLAKLYSNSLLASLNARPARRQRQHQDFGSSNGSQTSLGGTQSSASVSWASGVSKSMRRSTIGSVSIARVNPLSPAISGLRRLTVGSSLNASIRKEFSNTSQRVNIYPRQKINSMLDMNGKMQPKNRYVFASTRPTRT</sequence>
<evidence type="ECO:0000313" key="4">
    <source>
        <dbReference type="EMBL" id="KAJ3748011.1"/>
    </source>
</evidence>
<reference evidence="4 5" key="1">
    <citation type="journal article" date="2023" name="Proc. Natl. Acad. Sci. U.S.A.">
        <title>A global phylogenomic analysis of the shiitake genus Lentinula.</title>
        <authorList>
            <person name="Sierra-Patev S."/>
            <person name="Min B."/>
            <person name="Naranjo-Ortiz M."/>
            <person name="Looney B."/>
            <person name="Konkel Z."/>
            <person name="Slot J.C."/>
            <person name="Sakamoto Y."/>
            <person name="Steenwyk J.L."/>
            <person name="Rokas A."/>
            <person name="Carro J."/>
            <person name="Camarero S."/>
            <person name="Ferreira P."/>
            <person name="Molpeceres G."/>
            <person name="Ruiz-Duenas F.J."/>
            <person name="Serrano A."/>
            <person name="Henrissat B."/>
            <person name="Drula E."/>
            <person name="Hughes K.W."/>
            <person name="Mata J.L."/>
            <person name="Ishikawa N.K."/>
            <person name="Vargas-Isla R."/>
            <person name="Ushijima S."/>
            <person name="Smith C.A."/>
            <person name="Donoghue J."/>
            <person name="Ahrendt S."/>
            <person name="Andreopoulos W."/>
            <person name="He G."/>
            <person name="LaButti K."/>
            <person name="Lipzen A."/>
            <person name="Ng V."/>
            <person name="Riley R."/>
            <person name="Sandor L."/>
            <person name="Barry K."/>
            <person name="Martinez A.T."/>
            <person name="Xiao Y."/>
            <person name="Gibbons J.G."/>
            <person name="Terashima K."/>
            <person name="Grigoriev I.V."/>
            <person name="Hibbett D."/>
        </authorList>
    </citation>
    <scope>NUCLEOTIDE SEQUENCE [LARGE SCALE GENOMIC DNA]</scope>
    <source>
        <strain evidence="4 5">TFB7810</strain>
    </source>
</reference>
<evidence type="ECO:0000256" key="1">
    <source>
        <dbReference type="SAM" id="MobiDB-lite"/>
    </source>
</evidence>
<keyword evidence="2" id="KW-1133">Transmembrane helix</keyword>
<proteinExistence type="predicted"/>
<keyword evidence="5" id="KW-1185">Reference proteome</keyword>
<comment type="caution">
    <text evidence="4">The sequence shown here is derived from an EMBL/GenBank/DDBJ whole genome shotgun (WGS) entry which is preliminary data.</text>
</comment>
<feature type="transmembrane region" description="Helical" evidence="2">
    <location>
        <begin position="12"/>
        <end position="38"/>
    </location>
</feature>